<proteinExistence type="predicted"/>
<evidence type="ECO:0000313" key="1">
    <source>
        <dbReference type="EMBL" id="KAL3612405.1"/>
    </source>
</evidence>
<evidence type="ECO:0000313" key="2">
    <source>
        <dbReference type="Proteomes" id="UP000309997"/>
    </source>
</evidence>
<keyword evidence="2" id="KW-1185">Reference proteome</keyword>
<accession>A0ACC4D5W0</accession>
<dbReference type="Proteomes" id="UP000309997">
    <property type="component" value="Unassembled WGS sequence"/>
</dbReference>
<name>A0ACC4D5W0_POPAL</name>
<protein>
    <submittedName>
        <fullName evidence="1">Uncharacterized protein</fullName>
    </submittedName>
</protein>
<organism evidence="1 2">
    <name type="scientific">Populus alba</name>
    <name type="common">White poplar</name>
    <dbReference type="NCBI Taxonomy" id="43335"/>
    <lineage>
        <taxon>Eukaryota</taxon>
        <taxon>Viridiplantae</taxon>
        <taxon>Streptophyta</taxon>
        <taxon>Embryophyta</taxon>
        <taxon>Tracheophyta</taxon>
        <taxon>Spermatophyta</taxon>
        <taxon>Magnoliopsida</taxon>
        <taxon>eudicotyledons</taxon>
        <taxon>Gunneridae</taxon>
        <taxon>Pentapetalae</taxon>
        <taxon>rosids</taxon>
        <taxon>fabids</taxon>
        <taxon>Malpighiales</taxon>
        <taxon>Salicaceae</taxon>
        <taxon>Saliceae</taxon>
        <taxon>Populus</taxon>
    </lineage>
</organism>
<sequence length="291" mass="32208">MLVLLEQSRSCSTCQSSTPSDESEYERRKGRPEKREDERRKPENIRNEDERRRYCVIVLPGEDNETREVDKDEHKEEMTYDHDDYPSSTSNDSNDGLNNMEKRPTEDENREYYAASNIEANEITESDKFKTAAKSAVIHKGKHDGAVEALSLVMPELGQIKSSKSNLTTMAREDFAHSLQNEKIPDGGICGSESSSAKNNVRPPDQVAIPGRERLVQFLVLNATNGAHTPTSPIVNGNDASVSTPAEPSACITSLAGDTTLNKSLDEDKEGSQLEEKTTSVTRGGEMVQVD</sequence>
<dbReference type="EMBL" id="RCHU02000001">
    <property type="protein sequence ID" value="KAL3612405.1"/>
    <property type="molecule type" value="Genomic_DNA"/>
</dbReference>
<gene>
    <name evidence="1" type="ORF">D5086_003425</name>
</gene>
<reference evidence="1 2" key="1">
    <citation type="journal article" date="2024" name="Plant Biotechnol. J.">
        <title>Genome and CRISPR/Cas9 system of a widespread forest tree (Populus alba) in the world.</title>
        <authorList>
            <person name="Liu Y.J."/>
            <person name="Jiang P.F."/>
            <person name="Han X.M."/>
            <person name="Li X.Y."/>
            <person name="Wang H.M."/>
            <person name="Wang Y.J."/>
            <person name="Wang X.X."/>
            <person name="Zeng Q.Y."/>
        </authorList>
    </citation>
    <scope>NUCLEOTIDE SEQUENCE [LARGE SCALE GENOMIC DNA]</scope>
    <source>
        <strain evidence="2">cv. PAL-ZL1</strain>
    </source>
</reference>
<comment type="caution">
    <text evidence="1">The sequence shown here is derived from an EMBL/GenBank/DDBJ whole genome shotgun (WGS) entry which is preliminary data.</text>
</comment>